<reference evidence="10" key="2">
    <citation type="submission" date="2018-01" db="EMBL/GenBank/DDBJ databases">
        <authorList>
            <person name="Gaut B.S."/>
            <person name="Morton B.R."/>
            <person name="Clegg M.T."/>
            <person name="Duvall M.R."/>
        </authorList>
    </citation>
    <scope>NUCLEOTIDE SEQUENCE [LARGE SCALE GENOMIC DNA]</scope>
</reference>
<dbReference type="GO" id="GO:0030976">
    <property type="term" value="F:thiamine pyrophosphate binding"/>
    <property type="evidence" value="ECO:0007669"/>
    <property type="project" value="InterPro"/>
</dbReference>
<dbReference type="GeneID" id="303492367"/>
<dbReference type="EMBL" id="OGUS01000056">
    <property type="protein sequence ID" value="SPC06255.1"/>
    <property type="molecule type" value="Genomic_DNA"/>
</dbReference>
<name>A0A375FNI7_9BURK</name>
<protein>
    <submittedName>
        <fullName evidence="8">ACETOLACTATE SYNTHASE ISOZYME II (LARGE SUBUNIT) PROTEIN</fullName>
    </submittedName>
    <submittedName>
        <fullName evidence="9">Acetolactate synthase 2 large subunit</fullName>
        <ecNumber evidence="8 9">2.2.1.6</ecNumber>
    </submittedName>
</protein>
<dbReference type="InterPro" id="IPR012001">
    <property type="entry name" value="Thiamin_PyroP_enz_TPP-bd_dom"/>
</dbReference>
<dbReference type="GO" id="GO:0000287">
    <property type="term" value="F:magnesium ion binding"/>
    <property type="evidence" value="ECO:0007669"/>
    <property type="project" value="InterPro"/>
</dbReference>
<dbReference type="InterPro" id="IPR029035">
    <property type="entry name" value="DHS-like_NAD/FAD-binding_dom"/>
</dbReference>
<dbReference type="SUPFAM" id="SSF52467">
    <property type="entry name" value="DHS-like NAD/FAD-binding domain"/>
    <property type="match status" value="1"/>
</dbReference>
<dbReference type="Proteomes" id="UP000256862">
    <property type="component" value="Chromosome CO2235"/>
</dbReference>
<feature type="compositionally biased region" description="Polar residues" evidence="4">
    <location>
        <begin position="1"/>
        <end position="12"/>
    </location>
</feature>
<evidence type="ECO:0000259" key="6">
    <source>
        <dbReference type="Pfam" id="PF02775"/>
    </source>
</evidence>
<gene>
    <name evidence="8" type="primary">ilvG</name>
    <name evidence="9" type="ORF">CO2235_160067</name>
    <name evidence="8" type="ORF">CO2235_U510013</name>
</gene>
<dbReference type="InterPro" id="IPR045229">
    <property type="entry name" value="TPP_enz"/>
</dbReference>
<dbReference type="GO" id="GO:0005948">
    <property type="term" value="C:acetolactate synthase complex"/>
    <property type="evidence" value="ECO:0007669"/>
    <property type="project" value="TreeGrafter"/>
</dbReference>
<feature type="region of interest" description="Disordered" evidence="4">
    <location>
        <begin position="1"/>
        <end position="20"/>
    </location>
</feature>
<dbReference type="AlphaFoldDB" id="A0A375FNI7"/>
<dbReference type="FunFam" id="3.40.50.970:FF:000007">
    <property type="entry name" value="Acetolactate synthase"/>
    <property type="match status" value="1"/>
</dbReference>
<comment type="similarity">
    <text evidence="1 3">Belongs to the TPP enzyme family.</text>
</comment>
<dbReference type="EC" id="2.2.1.6" evidence="8 9"/>
<feature type="domain" description="Thiamine pyrophosphate enzyme central" evidence="5">
    <location>
        <begin position="211"/>
        <end position="347"/>
    </location>
</feature>
<keyword evidence="8" id="KW-0808">Transferase</keyword>
<dbReference type="PROSITE" id="PS00187">
    <property type="entry name" value="TPP_ENZYMES"/>
    <property type="match status" value="1"/>
</dbReference>
<dbReference type="Pfam" id="PF02775">
    <property type="entry name" value="TPP_enzyme_C"/>
    <property type="match status" value="1"/>
</dbReference>
<keyword evidence="2 3" id="KW-0786">Thiamine pyrophosphate</keyword>
<dbReference type="PANTHER" id="PTHR18968">
    <property type="entry name" value="THIAMINE PYROPHOSPHATE ENZYMES"/>
    <property type="match status" value="1"/>
</dbReference>
<evidence type="ECO:0000313" key="8">
    <source>
        <dbReference type="EMBL" id="SPC06255.1"/>
    </source>
</evidence>
<dbReference type="Pfam" id="PF02776">
    <property type="entry name" value="TPP_enzyme_N"/>
    <property type="match status" value="1"/>
</dbReference>
<sequence>MTATPGHSNPDTPASHEAGGTPLLGGHILVDALLAHGAELAFGVPGESYLAVLDGFHRRRDQLRFIVCRQEGGAAVMAEAYGKLTGRPGLAFCTRGPGATNASIGVHTAFQDSTPMILFIGQVGTDFIDREAFQEIDYRRMFGQMAKWVAQIDRVERIPEYIARAYQTATSGRPGPVVLALPEDMLAQTAVVPQLRGYERVLSWPGDPGMARLRQLLEAAGRPFVLAGGSGWTPQACADLQAFAERFALPVGCAFRGQDLFDNRHPNYAGDVGIGINPALAERIRQSDLVLAIGPRLGEMTTGGYALIAAPRPAQTLVHVHAGAEELGSVYQADLMIHASMPAIAARLAALEPAAAPRWQAWTEAAHADYERYLQPPAYAGQGVDMAEVIRTLDQMLPDDAVVTNGAGNYAGWLHRYFRYRPFRNGGRGQLAPTSGAMGYGVPAAVGAKIAFPQRTVVALAGDGCFLMNGQELATAMQYQAPVVFIVVNNGMYGTIRMHQEREYPNHVSGTALHNPDFAALARAYGARGETVTTTEAFAPALRAALDAPVSTLIEIRVDPDVITPRTTLSAIRAQALAGGQH</sequence>
<dbReference type="GO" id="GO:0003984">
    <property type="term" value="F:acetolactate synthase activity"/>
    <property type="evidence" value="ECO:0007669"/>
    <property type="project" value="UniProtKB-EC"/>
</dbReference>
<dbReference type="GO" id="GO:0050660">
    <property type="term" value="F:flavin adenine dinucleotide binding"/>
    <property type="evidence" value="ECO:0007669"/>
    <property type="project" value="TreeGrafter"/>
</dbReference>
<dbReference type="CDD" id="cd00568">
    <property type="entry name" value="TPP_enzymes"/>
    <property type="match status" value="1"/>
</dbReference>
<proteinExistence type="inferred from homology"/>
<dbReference type="InterPro" id="IPR011766">
    <property type="entry name" value="TPP_enzyme_TPP-bd"/>
</dbReference>
<evidence type="ECO:0000313" key="9">
    <source>
        <dbReference type="EMBL" id="SPC12862.1"/>
    </source>
</evidence>
<evidence type="ECO:0000259" key="5">
    <source>
        <dbReference type="Pfam" id="PF00205"/>
    </source>
</evidence>
<dbReference type="GO" id="GO:0009097">
    <property type="term" value="P:isoleucine biosynthetic process"/>
    <property type="evidence" value="ECO:0007669"/>
    <property type="project" value="TreeGrafter"/>
</dbReference>
<dbReference type="CDD" id="cd07035">
    <property type="entry name" value="TPP_PYR_POX_like"/>
    <property type="match status" value="1"/>
</dbReference>
<dbReference type="PANTHER" id="PTHR18968:SF120">
    <property type="entry name" value="ACETOLACTATE SYNTHASE LARGE SUBUNIT"/>
    <property type="match status" value="1"/>
</dbReference>
<dbReference type="InterPro" id="IPR000399">
    <property type="entry name" value="TPP-bd_CS"/>
</dbReference>
<comment type="caution">
    <text evidence="8">The sequence shown here is derived from an EMBL/GenBank/DDBJ whole genome shotgun (WGS) entry which is preliminary data.</text>
</comment>
<dbReference type="GO" id="GO:0009099">
    <property type="term" value="P:L-valine biosynthetic process"/>
    <property type="evidence" value="ECO:0007669"/>
    <property type="project" value="TreeGrafter"/>
</dbReference>
<dbReference type="Gene3D" id="3.40.50.970">
    <property type="match status" value="2"/>
</dbReference>
<reference evidence="8" key="1">
    <citation type="submission" date="2018-01" db="EMBL/GenBank/DDBJ databases">
        <authorList>
            <person name="Clerissi C."/>
        </authorList>
    </citation>
    <scope>NUCLEOTIDE SEQUENCE</scope>
    <source>
        <strain evidence="8">Cupriavidus oxalaticus LMG 2235</strain>
    </source>
</reference>
<dbReference type="SUPFAM" id="SSF52518">
    <property type="entry name" value="Thiamin diphosphate-binding fold (THDP-binding)"/>
    <property type="match status" value="2"/>
</dbReference>
<dbReference type="NCBIfam" id="NF006052">
    <property type="entry name" value="PRK08199.1"/>
    <property type="match status" value="1"/>
</dbReference>
<evidence type="ECO:0000256" key="2">
    <source>
        <dbReference type="ARBA" id="ARBA00023052"/>
    </source>
</evidence>
<feature type="domain" description="Thiamine pyrophosphate enzyme N-terminal TPP-binding" evidence="7">
    <location>
        <begin position="25"/>
        <end position="138"/>
    </location>
</feature>
<dbReference type="InterPro" id="IPR029061">
    <property type="entry name" value="THDP-binding"/>
</dbReference>
<evidence type="ECO:0000256" key="1">
    <source>
        <dbReference type="ARBA" id="ARBA00007812"/>
    </source>
</evidence>
<evidence type="ECO:0000256" key="3">
    <source>
        <dbReference type="RuleBase" id="RU362132"/>
    </source>
</evidence>
<dbReference type="EMBL" id="OGUS01000116">
    <property type="protein sequence ID" value="SPC12862.1"/>
    <property type="molecule type" value="Genomic_DNA"/>
</dbReference>
<organism evidence="8 10">
    <name type="scientific">Cupriavidus oxalaticus</name>
    <dbReference type="NCBI Taxonomy" id="96344"/>
    <lineage>
        <taxon>Bacteria</taxon>
        <taxon>Pseudomonadati</taxon>
        <taxon>Pseudomonadota</taxon>
        <taxon>Betaproteobacteria</taxon>
        <taxon>Burkholderiales</taxon>
        <taxon>Burkholderiaceae</taxon>
        <taxon>Cupriavidus</taxon>
    </lineage>
</organism>
<dbReference type="InterPro" id="IPR012000">
    <property type="entry name" value="Thiamin_PyroP_enz_cen_dom"/>
</dbReference>
<evidence type="ECO:0000256" key="4">
    <source>
        <dbReference type="SAM" id="MobiDB-lite"/>
    </source>
</evidence>
<evidence type="ECO:0000259" key="7">
    <source>
        <dbReference type="Pfam" id="PF02776"/>
    </source>
</evidence>
<feature type="domain" description="Thiamine pyrophosphate enzyme TPP-binding" evidence="6">
    <location>
        <begin position="406"/>
        <end position="556"/>
    </location>
</feature>
<dbReference type="Gene3D" id="3.40.50.1220">
    <property type="entry name" value="TPP-binding domain"/>
    <property type="match status" value="1"/>
</dbReference>
<dbReference type="Pfam" id="PF00205">
    <property type="entry name" value="TPP_enzyme_M"/>
    <property type="match status" value="1"/>
</dbReference>
<dbReference type="RefSeq" id="WP_063237993.1">
    <property type="nucleotide sequence ID" value="NZ_CP069810.1"/>
</dbReference>
<accession>A0A375FNI7</accession>
<evidence type="ECO:0000313" key="10">
    <source>
        <dbReference type="Proteomes" id="UP000256862"/>
    </source>
</evidence>